<evidence type="ECO:0000256" key="1">
    <source>
        <dbReference type="ARBA" id="ARBA00022741"/>
    </source>
</evidence>
<organism evidence="3 4">
    <name type="scientific">Panagrolaimus superbus</name>
    <dbReference type="NCBI Taxonomy" id="310955"/>
    <lineage>
        <taxon>Eukaryota</taxon>
        <taxon>Metazoa</taxon>
        <taxon>Ecdysozoa</taxon>
        <taxon>Nematoda</taxon>
        <taxon>Chromadorea</taxon>
        <taxon>Rhabditida</taxon>
        <taxon>Tylenchina</taxon>
        <taxon>Panagrolaimomorpha</taxon>
        <taxon>Panagrolaimoidea</taxon>
        <taxon>Panagrolaimidae</taxon>
        <taxon>Panagrolaimus</taxon>
    </lineage>
</organism>
<dbReference type="GO" id="GO:0005634">
    <property type="term" value="C:nucleus"/>
    <property type="evidence" value="ECO:0007669"/>
    <property type="project" value="TreeGrafter"/>
</dbReference>
<name>A0A914XVK5_9BILA</name>
<dbReference type="GO" id="GO:0000055">
    <property type="term" value="P:ribosomal large subunit export from nucleus"/>
    <property type="evidence" value="ECO:0007669"/>
    <property type="project" value="TreeGrafter"/>
</dbReference>
<accession>A0A914XVK5</accession>
<proteinExistence type="predicted"/>
<evidence type="ECO:0000313" key="3">
    <source>
        <dbReference type="Proteomes" id="UP000887577"/>
    </source>
</evidence>
<dbReference type="WBParaSite" id="PSU_v2.g11969.t1">
    <property type="protein sequence ID" value="PSU_v2.g11969.t1"/>
    <property type="gene ID" value="PSU_v2.g11969"/>
</dbReference>
<reference evidence="4" key="1">
    <citation type="submission" date="2022-11" db="UniProtKB">
        <authorList>
            <consortium name="WormBaseParasite"/>
        </authorList>
    </citation>
    <scope>IDENTIFICATION</scope>
</reference>
<sequence>MDKHLLAIANFRQSLYSKPLKNVINVYTENDKAEVNRCVDAILRLEARVNQIREEFPEEANLKEISEIITTFLNADCGVPQMKLASWIEKVLEKCEHWQKLAPRQYSLVGQLNELQQILIDWRKMQVHSWNHIINAVQEESQAIAVTMGYPIIQTLMQWRQNPTAEKNIQNFLAMIVDWIQSSTLIDFESRLKIASFAAVLIDNFSKSDTKLYELSPSIKSIVFYFSAYLQTVQEKLKKKRAEVVQELENFVNIVKFHDLNLWSVKNSAEKAHQKLFKIIKRYKLHGNEQLSTLFLTFLPEIPCPLSIEISTKLTDGNSESRLNFANFFERFSNLLNGLPGLIEPESLFEYCSDYLGILKKDVIYAENDDEGNEKLQGQALFDRQRRFAALVKQASKFGLRSRRAAPISSEELLKSSLTMDAKNTGLNEEYFRSCAVTRNLVIRLVNQLNSTKQPHILKQVSAQMISHIRGVTEYGFAWLLNSVPTFQRLEETIQWIQATKDRISIFAENAKISPPCFSASSQSKSIFDEAKGYVKKSFEIGKLLQSLIFAAPEKSINSTFNADVNILSELRDVALHKEHPKIF</sequence>
<keyword evidence="1" id="KW-0547">Nucleotide-binding</keyword>
<protein>
    <submittedName>
        <fullName evidence="4">Uncharacterized protein</fullName>
    </submittedName>
</protein>
<keyword evidence="3" id="KW-1185">Reference proteome</keyword>
<dbReference type="GO" id="GO:0000027">
    <property type="term" value="P:ribosomal large subunit assembly"/>
    <property type="evidence" value="ECO:0007669"/>
    <property type="project" value="TreeGrafter"/>
</dbReference>
<evidence type="ECO:0000256" key="2">
    <source>
        <dbReference type="ARBA" id="ARBA00022840"/>
    </source>
</evidence>
<dbReference type="GO" id="GO:0005524">
    <property type="term" value="F:ATP binding"/>
    <property type="evidence" value="ECO:0007669"/>
    <property type="project" value="UniProtKB-KW"/>
</dbReference>
<evidence type="ECO:0000313" key="4">
    <source>
        <dbReference type="WBParaSite" id="PSU_v2.g11969.t1"/>
    </source>
</evidence>
<dbReference type="Proteomes" id="UP000887577">
    <property type="component" value="Unplaced"/>
</dbReference>
<dbReference type="PANTHER" id="PTHR48103:SF2">
    <property type="entry name" value="MIDASIN"/>
    <property type="match status" value="1"/>
</dbReference>
<dbReference type="AlphaFoldDB" id="A0A914XVK5"/>
<dbReference type="GO" id="GO:0030687">
    <property type="term" value="C:preribosome, large subunit precursor"/>
    <property type="evidence" value="ECO:0007669"/>
    <property type="project" value="TreeGrafter"/>
</dbReference>
<dbReference type="PANTHER" id="PTHR48103">
    <property type="entry name" value="MIDASIN-RELATED"/>
    <property type="match status" value="1"/>
</dbReference>
<keyword evidence="2" id="KW-0067">ATP-binding</keyword>